<dbReference type="InterPro" id="IPR008920">
    <property type="entry name" value="TF_FadR/GntR_C"/>
</dbReference>
<dbReference type="Proteomes" id="UP001589865">
    <property type="component" value="Unassembled WGS sequence"/>
</dbReference>
<evidence type="ECO:0000256" key="3">
    <source>
        <dbReference type="ARBA" id="ARBA00023163"/>
    </source>
</evidence>
<dbReference type="SUPFAM" id="SSF46785">
    <property type="entry name" value="Winged helix' DNA-binding domain"/>
    <property type="match status" value="1"/>
</dbReference>
<comment type="caution">
    <text evidence="5">The sequence shown here is derived from an EMBL/GenBank/DDBJ whole genome shotgun (WGS) entry which is preliminary data.</text>
</comment>
<evidence type="ECO:0000259" key="4">
    <source>
        <dbReference type="PROSITE" id="PS50949"/>
    </source>
</evidence>
<dbReference type="Gene3D" id="1.10.10.10">
    <property type="entry name" value="Winged helix-like DNA-binding domain superfamily/Winged helix DNA-binding domain"/>
    <property type="match status" value="1"/>
</dbReference>
<dbReference type="InterPro" id="IPR011711">
    <property type="entry name" value="GntR_C"/>
</dbReference>
<dbReference type="PANTHER" id="PTHR43537:SF49">
    <property type="entry name" value="TRANSCRIPTIONAL REGULATORY PROTEIN"/>
    <property type="match status" value="1"/>
</dbReference>
<dbReference type="Gene3D" id="1.20.120.530">
    <property type="entry name" value="GntR ligand-binding domain-like"/>
    <property type="match status" value="1"/>
</dbReference>
<protein>
    <submittedName>
        <fullName evidence="5">GntR family transcriptional regulator</fullName>
    </submittedName>
</protein>
<sequence>MSLAQRAYDAIFSAIQGGQLKAGSSVREADLTAWLAMSRTPLREALKRLEGEGLLRLQGHRGILISRLDRQATVELFTAREWGEGAAAALAARNATPAEIAGLQHILELERGAADDPLLGARYNRMLHEAIYDCTRNRYLITHLRAMSALLALAGHATRRSAGRVAEAGREHAELVDAIACGDVRRAEEAARSHIGAAQRFVLNNQASAQ</sequence>
<evidence type="ECO:0000256" key="2">
    <source>
        <dbReference type="ARBA" id="ARBA00023125"/>
    </source>
</evidence>
<keyword evidence="6" id="KW-1185">Reference proteome</keyword>
<keyword evidence="1" id="KW-0805">Transcription regulation</keyword>
<gene>
    <name evidence="5" type="ORF">ACFFGY_01150</name>
</gene>
<keyword evidence="2" id="KW-0238">DNA-binding</keyword>
<dbReference type="Pfam" id="PF07729">
    <property type="entry name" value="FCD"/>
    <property type="match status" value="1"/>
</dbReference>
<feature type="domain" description="HTH gntR-type" evidence="4">
    <location>
        <begin position="1"/>
        <end position="68"/>
    </location>
</feature>
<dbReference type="RefSeq" id="WP_377042519.1">
    <property type="nucleotide sequence ID" value="NZ_JBHLUN010000001.1"/>
</dbReference>
<name>A0ABV6JMA2_9PROT</name>
<dbReference type="SUPFAM" id="SSF48008">
    <property type="entry name" value="GntR ligand-binding domain-like"/>
    <property type="match status" value="1"/>
</dbReference>
<dbReference type="InterPro" id="IPR036388">
    <property type="entry name" value="WH-like_DNA-bd_sf"/>
</dbReference>
<keyword evidence="3" id="KW-0804">Transcription</keyword>
<reference evidence="5 6" key="1">
    <citation type="submission" date="2024-09" db="EMBL/GenBank/DDBJ databases">
        <authorList>
            <person name="Sun Q."/>
            <person name="Mori K."/>
        </authorList>
    </citation>
    <scope>NUCLEOTIDE SEQUENCE [LARGE SCALE GENOMIC DNA]</scope>
    <source>
        <strain evidence="5 6">TBRC 5777</strain>
    </source>
</reference>
<dbReference type="PROSITE" id="PS50949">
    <property type="entry name" value="HTH_GNTR"/>
    <property type="match status" value="1"/>
</dbReference>
<accession>A0ABV6JMA2</accession>
<dbReference type="InterPro" id="IPR036390">
    <property type="entry name" value="WH_DNA-bd_sf"/>
</dbReference>
<organism evidence="5 6">
    <name type="scientific">Roseomonas elaeocarpi</name>
    <dbReference type="NCBI Taxonomy" id="907779"/>
    <lineage>
        <taxon>Bacteria</taxon>
        <taxon>Pseudomonadati</taxon>
        <taxon>Pseudomonadota</taxon>
        <taxon>Alphaproteobacteria</taxon>
        <taxon>Acetobacterales</taxon>
        <taxon>Roseomonadaceae</taxon>
        <taxon>Roseomonas</taxon>
    </lineage>
</organism>
<proteinExistence type="predicted"/>
<dbReference type="EMBL" id="JBHLUN010000001">
    <property type="protein sequence ID" value="MFC0406834.1"/>
    <property type="molecule type" value="Genomic_DNA"/>
</dbReference>
<evidence type="ECO:0000313" key="5">
    <source>
        <dbReference type="EMBL" id="MFC0406834.1"/>
    </source>
</evidence>
<evidence type="ECO:0000313" key="6">
    <source>
        <dbReference type="Proteomes" id="UP001589865"/>
    </source>
</evidence>
<dbReference type="PANTHER" id="PTHR43537">
    <property type="entry name" value="TRANSCRIPTIONAL REGULATOR, GNTR FAMILY"/>
    <property type="match status" value="1"/>
</dbReference>
<dbReference type="InterPro" id="IPR000524">
    <property type="entry name" value="Tscrpt_reg_HTH_GntR"/>
</dbReference>
<evidence type="ECO:0000256" key="1">
    <source>
        <dbReference type="ARBA" id="ARBA00023015"/>
    </source>
</evidence>
<dbReference type="SMART" id="SM00345">
    <property type="entry name" value="HTH_GNTR"/>
    <property type="match status" value="1"/>
</dbReference>
<dbReference type="Pfam" id="PF00392">
    <property type="entry name" value="GntR"/>
    <property type="match status" value="1"/>
</dbReference>
<dbReference type="SMART" id="SM00895">
    <property type="entry name" value="FCD"/>
    <property type="match status" value="1"/>
</dbReference>